<organism evidence="1 2">
    <name type="scientific">Aspergillus transmontanensis</name>
    <dbReference type="NCBI Taxonomy" id="1034304"/>
    <lineage>
        <taxon>Eukaryota</taxon>
        <taxon>Fungi</taxon>
        <taxon>Dikarya</taxon>
        <taxon>Ascomycota</taxon>
        <taxon>Pezizomycotina</taxon>
        <taxon>Eurotiomycetes</taxon>
        <taxon>Eurotiomycetidae</taxon>
        <taxon>Eurotiales</taxon>
        <taxon>Aspergillaceae</taxon>
        <taxon>Aspergillus</taxon>
        <taxon>Aspergillus subgen. Circumdati</taxon>
    </lineage>
</organism>
<gene>
    <name evidence="1" type="ORF">BDV41DRAFT_3751</name>
</gene>
<dbReference type="EMBL" id="ML738292">
    <property type="protein sequence ID" value="KAE8320166.1"/>
    <property type="molecule type" value="Genomic_DNA"/>
</dbReference>
<dbReference type="Proteomes" id="UP000325433">
    <property type="component" value="Unassembled WGS sequence"/>
</dbReference>
<accession>A0A5N6WIP6</accession>
<evidence type="ECO:0000313" key="1">
    <source>
        <dbReference type="EMBL" id="KAE8320166.1"/>
    </source>
</evidence>
<keyword evidence="2" id="KW-1185">Reference proteome</keyword>
<reference evidence="2" key="1">
    <citation type="submission" date="2019-04" db="EMBL/GenBank/DDBJ databases">
        <title>Friends and foes A comparative genomics studyof 23 Aspergillus species from section Flavi.</title>
        <authorList>
            <consortium name="DOE Joint Genome Institute"/>
            <person name="Kjaerbolling I."/>
            <person name="Vesth T."/>
            <person name="Frisvad J.C."/>
            <person name="Nybo J.L."/>
            <person name="Theobald S."/>
            <person name="Kildgaard S."/>
            <person name="Isbrandt T."/>
            <person name="Kuo A."/>
            <person name="Sato A."/>
            <person name="Lyhne E.K."/>
            <person name="Kogle M.E."/>
            <person name="Wiebenga A."/>
            <person name="Kun R.S."/>
            <person name="Lubbers R.J."/>
            <person name="Makela M.R."/>
            <person name="Barry K."/>
            <person name="Chovatia M."/>
            <person name="Clum A."/>
            <person name="Daum C."/>
            <person name="Haridas S."/>
            <person name="He G."/>
            <person name="LaButti K."/>
            <person name="Lipzen A."/>
            <person name="Mondo S."/>
            <person name="Riley R."/>
            <person name="Salamov A."/>
            <person name="Simmons B.A."/>
            <person name="Magnuson J.K."/>
            <person name="Henrissat B."/>
            <person name="Mortensen U.H."/>
            <person name="Larsen T.O."/>
            <person name="Devries R.P."/>
            <person name="Grigoriev I.V."/>
            <person name="Machida M."/>
            <person name="Baker S.E."/>
            <person name="Andersen M.R."/>
        </authorList>
    </citation>
    <scope>NUCLEOTIDE SEQUENCE [LARGE SCALE GENOMIC DNA]</scope>
    <source>
        <strain evidence="2">CBS 130015</strain>
    </source>
</reference>
<dbReference type="AlphaFoldDB" id="A0A5N6WIP6"/>
<protein>
    <submittedName>
        <fullName evidence="1">Uncharacterized protein</fullName>
    </submittedName>
</protein>
<sequence length="62" mass="7123">MLRCKYCGLDSWASLGLISFYYLYSGCSYSPSFTYLSLLSSPSFLPFAHHYPSIPQRLSENR</sequence>
<name>A0A5N6WIP6_9EURO</name>
<proteinExistence type="predicted"/>
<evidence type="ECO:0000313" key="2">
    <source>
        <dbReference type="Proteomes" id="UP000325433"/>
    </source>
</evidence>